<dbReference type="EMBL" id="JAIZAY010000001">
    <property type="protein sequence ID" value="KAJ8049945.1"/>
    <property type="molecule type" value="Genomic_DNA"/>
</dbReference>
<accession>A0A9Q1CRY8</accession>
<dbReference type="Gene3D" id="3.30.70.270">
    <property type="match status" value="1"/>
</dbReference>
<gene>
    <name evidence="1" type="ORF">HOLleu_02917</name>
</gene>
<dbReference type="AlphaFoldDB" id="A0A9Q1CRY8"/>
<dbReference type="PANTHER" id="PTHR47331:SF1">
    <property type="entry name" value="GAG-LIKE PROTEIN"/>
    <property type="match status" value="1"/>
</dbReference>
<dbReference type="Gene3D" id="3.10.10.10">
    <property type="entry name" value="HIV Type 1 Reverse Transcriptase, subunit A, domain 1"/>
    <property type="match status" value="1"/>
</dbReference>
<protein>
    <recommendedName>
        <fullName evidence="3">Reverse transcriptase domain-containing protein</fullName>
    </recommendedName>
</protein>
<sequence>MLLIGVDVPEVFWVLEERRGRRKEPYAIRSILGWTLIGPMKANEGQSSFHTHYVKHEDTLLERQVERFWENDMGDLMIDIQERESIEDRRAKSIMEKSLVKVDGHYQMGLPWRYGEPVFPNNRPYVEARLRLLKKRFERDSELYTKYKETIDDYLEKGYAREVPYDNQGVLQGSNDKSSLLGDTGQSENQAKVWYLPHHLVFHPQKPGKVRIVFDCAARFKGTSLNEQLLRGPDFTNNLVGVLSRFRKEPIAMTANIEAMFHQVRVDERDCGALRFLWWRDGDYSASPIEFQMLVHIFGATSSPSCAGFALRKTALDNCDDYDTETVKTVLNNFYVDDCLKSVRTEQEAIRLLSQLREMLMRGGFRLTKWVCNNHNVLATVPEEERAKSVKDL</sequence>
<dbReference type="CDD" id="cd01644">
    <property type="entry name" value="RT_pepA17"/>
    <property type="match status" value="1"/>
</dbReference>
<reference evidence="1" key="1">
    <citation type="submission" date="2021-10" db="EMBL/GenBank/DDBJ databases">
        <title>Tropical sea cucumber genome reveals ecological adaptation and Cuvierian tubules defense mechanism.</title>
        <authorList>
            <person name="Chen T."/>
        </authorList>
    </citation>
    <scope>NUCLEOTIDE SEQUENCE</scope>
    <source>
        <strain evidence="1">Nanhai2018</strain>
        <tissue evidence="1">Muscle</tissue>
    </source>
</reference>
<proteinExistence type="predicted"/>
<dbReference type="OrthoDB" id="5983040at2759"/>
<organism evidence="1 2">
    <name type="scientific">Holothuria leucospilota</name>
    <name type="common">Black long sea cucumber</name>
    <name type="synonym">Mertensiothuria leucospilota</name>
    <dbReference type="NCBI Taxonomy" id="206669"/>
    <lineage>
        <taxon>Eukaryota</taxon>
        <taxon>Metazoa</taxon>
        <taxon>Echinodermata</taxon>
        <taxon>Eleutherozoa</taxon>
        <taxon>Echinozoa</taxon>
        <taxon>Holothuroidea</taxon>
        <taxon>Aspidochirotacea</taxon>
        <taxon>Aspidochirotida</taxon>
        <taxon>Holothuriidae</taxon>
        <taxon>Holothuria</taxon>
    </lineage>
</organism>
<dbReference type="InterPro" id="IPR043128">
    <property type="entry name" value="Rev_trsase/Diguanyl_cyclase"/>
</dbReference>
<evidence type="ECO:0008006" key="3">
    <source>
        <dbReference type="Google" id="ProtNLM"/>
    </source>
</evidence>
<dbReference type="SUPFAM" id="SSF56672">
    <property type="entry name" value="DNA/RNA polymerases"/>
    <property type="match status" value="1"/>
</dbReference>
<dbReference type="PANTHER" id="PTHR47331">
    <property type="entry name" value="PHD-TYPE DOMAIN-CONTAINING PROTEIN"/>
    <property type="match status" value="1"/>
</dbReference>
<dbReference type="InterPro" id="IPR043502">
    <property type="entry name" value="DNA/RNA_pol_sf"/>
</dbReference>
<dbReference type="Proteomes" id="UP001152320">
    <property type="component" value="Chromosome 1"/>
</dbReference>
<keyword evidence="2" id="KW-1185">Reference proteome</keyword>
<evidence type="ECO:0000313" key="1">
    <source>
        <dbReference type="EMBL" id="KAJ8049945.1"/>
    </source>
</evidence>
<comment type="caution">
    <text evidence="1">The sequence shown here is derived from an EMBL/GenBank/DDBJ whole genome shotgun (WGS) entry which is preliminary data.</text>
</comment>
<name>A0A9Q1CRY8_HOLLE</name>
<evidence type="ECO:0000313" key="2">
    <source>
        <dbReference type="Proteomes" id="UP001152320"/>
    </source>
</evidence>